<keyword evidence="5" id="KW-0964">Secreted</keyword>
<reference evidence="18 19" key="1">
    <citation type="submission" date="2014-04" db="EMBL/GenBank/DDBJ databases">
        <title>Evolutionary Origins and Diversification of the Mycorrhizal Mutualists.</title>
        <authorList>
            <consortium name="DOE Joint Genome Institute"/>
            <consortium name="Mycorrhizal Genomics Consortium"/>
            <person name="Kohler A."/>
            <person name="Kuo A."/>
            <person name="Nagy L.G."/>
            <person name="Floudas D."/>
            <person name="Copeland A."/>
            <person name="Barry K.W."/>
            <person name="Cichocki N."/>
            <person name="Veneault-Fourrey C."/>
            <person name="LaButti K."/>
            <person name="Lindquist E.A."/>
            <person name="Lipzen A."/>
            <person name="Lundell T."/>
            <person name="Morin E."/>
            <person name="Murat C."/>
            <person name="Riley R."/>
            <person name="Ohm R."/>
            <person name="Sun H."/>
            <person name="Tunlid A."/>
            <person name="Henrissat B."/>
            <person name="Grigoriev I.V."/>
            <person name="Hibbett D.S."/>
            <person name="Martin F."/>
        </authorList>
    </citation>
    <scope>NUCLEOTIDE SEQUENCE [LARGE SCALE GENOMIC DNA]</scope>
    <source>
        <strain evidence="18 19">FD-317 M1</strain>
    </source>
</reference>
<evidence type="ECO:0000256" key="2">
    <source>
        <dbReference type="ARBA" id="ARBA00002451"/>
    </source>
</evidence>
<dbReference type="InterPro" id="IPR015366">
    <property type="entry name" value="S53_propep"/>
</dbReference>
<dbReference type="HOGENOM" id="CLU_013783_3_0_1"/>
<evidence type="ECO:0000256" key="14">
    <source>
        <dbReference type="ARBA" id="ARBA00023180"/>
    </source>
</evidence>
<keyword evidence="13" id="KW-0865">Zymogen</keyword>
<dbReference type="Proteomes" id="UP000053593">
    <property type="component" value="Unassembled WGS sequence"/>
</dbReference>
<evidence type="ECO:0000256" key="9">
    <source>
        <dbReference type="ARBA" id="ARBA00022801"/>
    </source>
</evidence>
<dbReference type="EC" id="3.4.14.10" evidence="4"/>
<evidence type="ECO:0000256" key="6">
    <source>
        <dbReference type="ARBA" id="ARBA00022670"/>
    </source>
</evidence>
<keyword evidence="10 15" id="KW-0720">Serine protease</keyword>
<evidence type="ECO:0000313" key="18">
    <source>
        <dbReference type="EMBL" id="KIK57842.1"/>
    </source>
</evidence>
<evidence type="ECO:0000256" key="11">
    <source>
        <dbReference type="ARBA" id="ARBA00022837"/>
    </source>
</evidence>
<comment type="catalytic activity">
    <reaction evidence="1">
        <text>Release of an N-terminal tripeptide from a polypeptide.</text>
        <dbReference type="EC" id="3.4.14.10"/>
    </reaction>
</comment>
<dbReference type="InterPro" id="IPR036852">
    <property type="entry name" value="Peptidase_S8/S53_dom_sf"/>
</dbReference>
<feature type="active site" description="Charge relay system" evidence="15">
    <location>
        <position position="498"/>
    </location>
</feature>
<feature type="active site" description="Charge relay system" evidence="15">
    <location>
        <position position="299"/>
    </location>
</feature>
<evidence type="ECO:0000313" key="19">
    <source>
        <dbReference type="Proteomes" id="UP000053593"/>
    </source>
</evidence>
<dbReference type="PANTHER" id="PTHR14218:SF15">
    <property type="entry name" value="TRIPEPTIDYL-PEPTIDASE 1"/>
    <property type="match status" value="1"/>
</dbReference>
<evidence type="ECO:0000256" key="12">
    <source>
        <dbReference type="ARBA" id="ARBA00023026"/>
    </source>
</evidence>
<dbReference type="InterPro" id="IPR030400">
    <property type="entry name" value="Sedolisin_dom"/>
</dbReference>
<feature type="binding site" evidence="15">
    <location>
        <position position="559"/>
    </location>
    <ligand>
        <name>Ca(2+)</name>
        <dbReference type="ChEBI" id="CHEBI:29108"/>
    </ligand>
</feature>
<evidence type="ECO:0000256" key="13">
    <source>
        <dbReference type="ARBA" id="ARBA00023145"/>
    </source>
</evidence>
<comment type="cofactor">
    <cofactor evidence="15">
        <name>Ca(2+)</name>
        <dbReference type="ChEBI" id="CHEBI:29108"/>
    </cofactor>
    <text evidence="15">Binds 1 Ca(2+) ion per subunit.</text>
</comment>
<keyword evidence="7 15" id="KW-0479">Metal-binding</keyword>
<evidence type="ECO:0000256" key="15">
    <source>
        <dbReference type="PROSITE-ProRule" id="PRU01032"/>
    </source>
</evidence>
<dbReference type="SUPFAM" id="SSF52743">
    <property type="entry name" value="Subtilisin-like"/>
    <property type="match status" value="1"/>
</dbReference>
<dbReference type="FunFam" id="3.40.50.200:FF:000015">
    <property type="entry name" value="Tripeptidyl peptidase A"/>
    <property type="match status" value="1"/>
</dbReference>
<dbReference type="InterPro" id="IPR000209">
    <property type="entry name" value="Peptidase_S8/S53_dom"/>
</dbReference>
<dbReference type="EMBL" id="KN834789">
    <property type="protein sequence ID" value="KIK57842.1"/>
    <property type="molecule type" value="Genomic_DNA"/>
</dbReference>
<evidence type="ECO:0000256" key="5">
    <source>
        <dbReference type="ARBA" id="ARBA00022525"/>
    </source>
</evidence>
<sequence>MMGLPLLIAISCLFSLTPFVNALSNSVGRPMVVHESRRDIPPQYSHEGSPHPETLVSLRIGLTSSNRDGLEKALFDVSVPGSPSYGKHLSMEEIKNYTSASPQSVTAVTEWLAEYGISDAQLETIKVHDYLTFSAPVSAANHLFDTEFHSFVHAPTGKRAIRTSQYSIPEDLRSHISIVYPTTSFDLSAPRGLSVSYSNVKRAADGEPLEVESPKVDPSCANTITPQCLQDLYDIPKTPASQPSNRIAVPGLIEYWAQYADLQAFLERLRPDMPPNTTFSVETIDGGTNPQGPDKAGYEANLDIQYTVGLATGVNTTFISVGPNNTDGAAIGFLDVVEYLYNMTDPPQVMSMSYGYEEWWLTPSLARHICDVYMALGARGTSLVFGSGDGGVSGAERNDTCTEFLPAFPGGCPYITSVGGTYSINPELSTNFSSGGFSGYFPRPSYQEQAVAPFLENLGDTYKGLYNASGRGFPDIAAQSHNVEIITGGETVYINGTSCSGPIFASMVALVNDRLIAAGRPPLGFLNPFLYKNTQIFTDITDGLPNAGCGTGGFNATVGWDPITGLGTPNFRKMLEAVGLPSDN</sequence>
<keyword evidence="9 15" id="KW-0378">Hydrolase</keyword>
<dbReference type="CDD" id="cd11377">
    <property type="entry name" value="Pro-peptidase_S53"/>
    <property type="match status" value="1"/>
</dbReference>
<dbReference type="OrthoDB" id="409122at2759"/>
<feature type="chain" id="PRO_5002207938" description="tripeptidyl-peptidase II" evidence="16">
    <location>
        <begin position="23"/>
        <end position="584"/>
    </location>
</feature>
<dbReference type="Gene3D" id="3.40.50.200">
    <property type="entry name" value="Peptidase S8/S53 domain"/>
    <property type="match status" value="1"/>
</dbReference>
<evidence type="ECO:0000256" key="10">
    <source>
        <dbReference type="ARBA" id="ARBA00022825"/>
    </source>
</evidence>
<feature type="active site" description="Charge relay system" evidence="15">
    <location>
        <position position="303"/>
    </location>
</feature>
<comment type="function">
    <text evidence="2">Secreted tripeptidyl-peptidase which degrades proteins at acidic pHs and is involved in virulence.</text>
</comment>
<feature type="binding site" evidence="15">
    <location>
        <position position="540"/>
    </location>
    <ligand>
        <name>Ca(2+)</name>
        <dbReference type="ChEBI" id="CHEBI:29108"/>
    </ligand>
</feature>
<dbReference type="AlphaFoldDB" id="A0A0D0CHT6"/>
<dbReference type="GO" id="GO:0046872">
    <property type="term" value="F:metal ion binding"/>
    <property type="evidence" value="ECO:0007669"/>
    <property type="project" value="UniProtKB-UniRule"/>
</dbReference>
<dbReference type="CDD" id="cd04056">
    <property type="entry name" value="Peptidases_S53"/>
    <property type="match status" value="1"/>
</dbReference>
<dbReference type="InterPro" id="IPR050819">
    <property type="entry name" value="Tripeptidyl-peptidase_I"/>
</dbReference>
<keyword evidence="19" id="KW-1185">Reference proteome</keyword>
<dbReference type="GO" id="GO:0006508">
    <property type="term" value="P:proteolysis"/>
    <property type="evidence" value="ECO:0007669"/>
    <property type="project" value="UniProtKB-KW"/>
</dbReference>
<gene>
    <name evidence="18" type="ORF">GYMLUDRAFT_86712</name>
</gene>
<dbReference type="GO" id="GO:0004252">
    <property type="term" value="F:serine-type endopeptidase activity"/>
    <property type="evidence" value="ECO:0007669"/>
    <property type="project" value="UniProtKB-UniRule"/>
</dbReference>
<feature type="binding site" evidence="15">
    <location>
        <position position="561"/>
    </location>
    <ligand>
        <name>Ca(2+)</name>
        <dbReference type="ChEBI" id="CHEBI:29108"/>
    </ligand>
</feature>
<feature type="signal peptide" evidence="16">
    <location>
        <begin position="1"/>
        <end position="22"/>
    </location>
</feature>
<organism evidence="18 19">
    <name type="scientific">Collybiopsis luxurians FD-317 M1</name>
    <dbReference type="NCBI Taxonomy" id="944289"/>
    <lineage>
        <taxon>Eukaryota</taxon>
        <taxon>Fungi</taxon>
        <taxon>Dikarya</taxon>
        <taxon>Basidiomycota</taxon>
        <taxon>Agaricomycotina</taxon>
        <taxon>Agaricomycetes</taxon>
        <taxon>Agaricomycetidae</taxon>
        <taxon>Agaricales</taxon>
        <taxon>Marasmiineae</taxon>
        <taxon>Omphalotaceae</taxon>
        <taxon>Collybiopsis</taxon>
        <taxon>Collybiopsis luxurians</taxon>
    </lineage>
</organism>
<proteinExistence type="predicted"/>
<dbReference type="PANTHER" id="PTHR14218">
    <property type="entry name" value="PROTEASE S8 TRIPEPTIDYL PEPTIDASE I CLN2"/>
    <property type="match status" value="1"/>
</dbReference>
<evidence type="ECO:0000256" key="3">
    <source>
        <dbReference type="ARBA" id="ARBA00004239"/>
    </source>
</evidence>
<dbReference type="SMART" id="SM00944">
    <property type="entry name" value="Pro-kuma_activ"/>
    <property type="match status" value="1"/>
</dbReference>
<name>A0A0D0CHT6_9AGAR</name>
<dbReference type="Pfam" id="PF00082">
    <property type="entry name" value="Peptidase_S8"/>
    <property type="match status" value="1"/>
</dbReference>
<dbReference type="Pfam" id="PF09286">
    <property type="entry name" value="Pro-kuma_activ"/>
    <property type="match status" value="1"/>
</dbReference>
<dbReference type="GO" id="GO:0008240">
    <property type="term" value="F:tripeptidyl-peptidase activity"/>
    <property type="evidence" value="ECO:0007669"/>
    <property type="project" value="UniProtKB-EC"/>
</dbReference>
<dbReference type="GO" id="GO:0005576">
    <property type="term" value="C:extracellular region"/>
    <property type="evidence" value="ECO:0007669"/>
    <property type="project" value="UniProtKB-SubCell"/>
</dbReference>
<protein>
    <recommendedName>
        <fullName evidence="4">tripeptidyl-peptidase II</fullName>
        <ecNumber evidence="4">3.4.14.10</ecNumber>
    </recommendedName>
</protein>
<comment type="subcellular location">
    <subcellularLocation>
        <location evidence="3">Secreted</location>
        <location evidence="3">Extracellular space</location>
    </subcellularLocation>
</comment>
<feature type="domain" description="Peptidase S53" evidence="17">
    <location>
        <begin position="223"/>
        <end position="581"/>
    </location>
</feature>
<evidence type="ECO:0000256" key="4">
    <source>
        <dbReference type="ARBA" id="ARBA00012462"/>
    </source>
</evidence>
<evidence type="ECO:0000256" key="8">
    <source>
        <dbReference type="ARBA" id="ARBA00022729"/>
    </source>
</evidence>
<accession>A0A0D0CHT6</accession>
<keyword evidence="11 15" id="KW-0106">Calcium</keyword>
<keyword evidence="8 16" id="KW-0732">Signal</keyword>
<dbReference type="SUPFAM" id="SSF54897">
    <property type="entry name" value="Protease propeptides/inhibitors"/>
    <property type="match status" value="1"/>
</dbReference>
<feature type="binding site" evidence="15">
    <location>
        <position position="539"/>
    </location>
    <ligand>
        <name>Ca(2+)</name>
        <dbReference type="ChEBI" id="CHEBI:29108"/>
    </ligand>
</feature>
<keyword evidence="6 15" id="KW-0645">Protease</keyword>
<evidence type="ECO:0000256" key="16">
    <source>
        <dbReference type="SAM" id="SignalP"/>
    </source>
</evidence>
<evidence type="ECO:0000256" key="1">
    <source>
        <dbReference type="ARBA" id="ARBA00001910"/>
    </source>
</evidence>
<keyword evidence="12" id="KW-0843">Virulence</keyword>
<dbReference type="PROSITE" id="PS51695">
    <property type="entry name" value="SEDOLISIN"/>
    <property type="match status" value="1"/>
</dbReference>
<evidence type="ECO:0000259" key="17">
    <source>
        <dbReference type="PROSITE" id="PS51695"/>
    </source>
</evidence>
<keyword evidence="14" id="KW-0325">Glycoprotein</keyword>
<evidence type="ECO:0000256" key="7">
    <source>
        <dbReference type="ARBA" id="ARBA00022723"/>
    </source>
</evidence>